<comment type="catalytic activity">
    <reaction evidence="9">
        <text>a hydroperoxide + [thioredoxin]-dithiol = an alcohol + [thioredoxin]-disulfide + H2O</text>
        <dbReference type="Rhea" id="RHEA:62620"/>
        <dbReference type="Rhea" id="RHEA-COMP:10698"/>
        <dbReference type="Rhea" id="RHEA-COMP:10700"/>
        <dbReference type="ChEBI" id="CHEBI:15377"/>
        <dbReference type="ChEBI" id="CHEBI:29950"/>
        <dbReference type="ChEBI" id="CHEBI:30879"/>
        <dbReference type="ChEBI" id="CHEBI:35924"/>
        <dbReference type="ChEBI" id="CHEBI:50058"/>
        <dbReference type="EC" id="1.11.1.24"/>
    </reaction>
</comment>
<reference evidence="11 12" key="1">
    <citation type="submission" date="2017-12" db="EMBL/GenBank/DDBJ databases">
        <title>Comparative genomics of Botrytis spp.</title>
        <authorList>
            <person name="Valero-Jimenez C.A."/>
            <person name="Tapia P."/>
            <person name="Veloso J."/>
            <person name="Silva-Moreno E."/>
            <person name="Staats M."/>
            <person name="Valdes J.H."/>
            <person name="Van Kan J.A.L."/>
        </authorList>
    </citation>
    <scope>NUCLEOTIDE SEQUENCE [LARGE SCALE GENOMIC DNA]</scope>
    <source>
        <strain evidence="11 12">Bp0003</strain>
    </source>
</reference>
<dbReference type="GO" id="GO:0005737">
    <property type="term" value="C:cytoplasm"/>
    <property type="evidence" value="ECO:0007669"/>
    <property type="project" value="TreeGrafter"/>
</dbReference>
<keyword evidence="4" id="KW-0560">Oxidoreductase</keyword>
<dbReference type="GO" id="GO:0008379">
    <property type="term" value="F:thioredoxin peroxidase activity"/>
    <property type="evidence" value="ECO:0007669"/>
    <property type="project" value="TreeGrafter"/>
</dbReference>
<evidence type="ECO:0000313" key="11">
    <source>
        <dbReference type="EMBL" id="TGO21149.1"/>
    </source>
</evidence>
<evidence type="ECO:0000256" key="2">
    <source>
        <dbReference type="ARBA" id="ARBA00022559"/>
    </source>
</evidence>
<dbReference type="InterPro" id="IPR050924">
    <property type="entry name" value="Peroxiredoxin_BCP/PrxQ"/>
</dbReference>
<dbReference type="EMBL" id="PQXI01000236">
    <property type="protein sequence ID" value="TGO21149.1"/>
    <property type="molecule type" value="Genomic_DNA"/>
</dbReference>
<dbReference type="InterPro" id="IPR000866">
    <property type="entry name" value="AhpC/TSA"/>
</dbReference>
<gene>
    <name evidence="11" type="ORF">BPAE_0237g00060</name>
</gene>
<evidence type="ECO:0000256" key="4">
    <source>
        <dbReference type="ARBA" id="ARBA00023002"/>
    </source>
</evidence>
<dbReference type="Proteomes" id="UP000297910">
    <property type="component" value="Unassembled WGS sequence"/>
</dbReference>
<dbReference type="Gene3D" id="3.40.30.10">
    <property type="entry name" value="Glutaredoxin"/>
    <property type="match status" value="1"/>
</dbReference>
<dbReference type="PANTHER" id="PTHR42801">
    <property type="entry name" value="THIOREDOXIN-DEPENDENT PEROXIDE REDUCTASE"/>
    <property type="match status" value="1"/>
</dbReference>
<dbReference type="GO" id="GO:0034599">
    <property type="term" value="P:cellular response to oxidative stress"/>
    <property type="evidence" value="ECO:0007669"/>
    <property type="project" value="TreeGrafter"/>
</dbReference>
<evidence type="ECO:0000256" key="9">
    <source>
        <dbReference type="ARBA" id="ARBA00049091"/>
    </source>
</evidence>
<evidence type="ECO:0000256" key="8">
    <source>
        <dbReference type="ARBA" id="ARBA00038489"/>
    </source>
</evidence>
<feature type="domain" description="Thioredoxin" evidence="10">
    <location>
        <begin position="43"/>
        <end position="162"/>
    </location>
</feature>
<dbReference type="SUPFAM" id="SSF52833">
    <property type="entry name" value="Thioredoxin-like"/>
    <property type="match status" value="1"/>
</dbReference>
<evidence type="ECO:0000256" key="7">
    <source>
        <dbReference type="ARBA" id="ARBA00032824"/>
    </source>
</evidence>
<dbReference type="InterPro" id="IPR013766">
    <property type="entry name" value="Thioredoxin_domain"/>
</dbReference>
<dbReference type="PANTHER" id="PTHR42801:SF7">
    <property type="entry name" value="SLL1159 PROTEIN"/>
    <property type="match status" value="1"/>
</dbReference>
<comment type="similarity">
    <text evidence="8">Belongs to the peroxiredoxin family. BCP/PrxQ subfamily.</text>
</comment>
<accession>A0A4Z1FCY3</accession>
<dbReference type="GO" id="GO:0045454">
    <property type="term" value="P:cell redox homeostasis"/>
    <property type="evidence" value="ECO:0007669"/>
    <property type="project" value="TreeGrafter"/>
</dbReference>
<evidence type="ECO:0000259" key="10">
    <source>
        <dbReference type="PROSITE" id="PS51352"/>
    </source>
</evidence>
<evidence type="ECO:0000256" key="3">
    <source>
        <dbReference type="ARBA" id="ARBA00022862"/>
    </source>
</evidence>
<evidence type="ECO:0000256" key="6">
    <source>
        <dbReference type="ARBA" id="ARBA00023284"/>
    </source>
</evidence>
<dbReference type="PROSITE" id="PS51352">
    <property type="entry name" value="THIOREDOXIN_2"/>
    <property type="match status" value="1"/>
</dbReference>
<keyword evidence="3" id="KW-0049">Antioxidant</keyword>
<sequence>MSLASQLTAITTQFEATAPSHIKDPISHTNTHFQQTFTPSLALQPGSPFPPITLPSALGTPISIPTLLLTTCLLITFYRGTWCPFCNLALHSLQTHLPFFKSHNITLLAISPQLPDQSLSTIEKEALQFEVLSDVGNVLARKLGILFQQPEEMRAVFEELGYDFEKSNGDASMEVPVPATFLVGRDGGCKGVFCGSGLDEEGGDECGDGVGGGVEGEGGVVEGCGGKCDWS</sequence>
<keyword evidence="5" id="KW-1015">Disulfide bond</keyword>
<evidence type="ECO:0000313" key="12">
    <source>
        <dbReference type="Proteomes" id="UP000297910"/>
    </source>
</evidence>
<protein>
    <recommendedName>
        <fullName evidence="1">thioredoxin-dependent peroxiredoxin</fullName>
        <ecNumber evidence="1">1.11.1.24</ecNumber>
    </recommendedName>
    <alternativeName>
        <fullName evidence="7">Thioredoxin peroxidase</fullName>
    </alternativeName>
</protein>
<dbReference type="Pfam" id="PF00578">
    <property type="entry name" value="AhpC-TSA"/>
    <property type="match status" value="1"/>
</dbReference>
<evidence type="ECO:0000256" key="1">
    <source>
        <dbReference type="ARBA" id="ARBA00013017"/>
    </source>
</evidence>
<keyword evidence="6" id="KW-0676">Redox-active center</keyword>
<name>A0A4Z1FCY3_9HELO</name>
<dbReference type="AlphaFoldDB" id="A0A4Z1FCY3"/>
<dbReference type="EC" id="1.11.1.24" evidence="1"/>
<proteinExistence type="inferred from homology"/>
<dbReference type="InterPro" id="IPR036249">
    <property type="entry name" value="Thioredoxin-like_sf"/>
</dbReference>
<comment type="caution">
    <text evidence="11">The sequence shown here is derived from an EMBL/GenBank/DDBJ whole genome shotgun (WGS) entry which is preliminary data.</text>
</comment>
<dbReference type="CDD" id="cd02970">
    <property type="entry name" value="PRX_like2"/>
    <property type="match status" value="1"/>
</dbReference>
<evidence type="ECO:0000256" key="5">
    <source>
        <dbReference type="ARBA" id="ARBA00023157"/>
    </source>
</evidence>
<organism evidence="11 12">
    <name type="scientific">Botrytis paeoniae</name>
    <dbReference type="NCBI Taxonomy" id="278948"/>
    <lineage>
        <taxon>Eukaryota</taxon>
        <taxon>Fungi</taxon>
        <taxon>Dikarya</taxon>
        <taxon>Ascomycota</taxon>
        <taxon>Pezizomycotina</taxon>
        <taxon>Leotiomycetes</taxon>
        <taxon>Helotiales</taxon>
        <taxon>Sclerotiniaceae</taxon>
        <taxon>Botrytis</taxon>
    </lineage>
</organism>
<keyword evidence="12" id="KW-1185">Reference proteome</keyword>
<keyword evidence="2" id="KW-0575">Peroxidase</keyword>